<protein>
    <submittedName>
        <fullName evidence="3">Uncharacterized protein</fullName>
    </submittedName>
</protein>
<feature type="region of interest" description="Disordered" evidence="1">
    <location>
        <begin position="180"/>
        <end position="237"/>
    </location>
</feature>
<proteinExistence type="predicted"/>
<reference evidence="3" key="1">
    <citation type="submission" date="2023-06" db="EMBL/GenBank/DDBJ databases">
        <title>Genome-scale phylogeny and comparative genomics of the fungal order Sordariales.</title>
        <authorList>
            <consortium name="Lawrence Berkeley National Laboratory"/>
            <person name="Hensen N."/>
            <person name="Bonometti L."/>
            <person name="Westerberg I."/>
            <person name="Brannstrom I.O."/>
            <person name="Guillou S."/>
            <person name="Cros-Aarteil S."/>
            <person name="Calhoun S."/>
            <person name="Haridas S."/>
            <person name="Kuo A."/>
            <person name="Mondo S."/>
            <person name="Pangilinan J."/>
            <person name="Riley R."/>
            <person name="Labutti K."/>
            <person name="Andreopoulos B."/>
            <person name="Lipzen A."/>
            <person name="Chen C."/>
            <person name="Yanf M."/>
            <person name="Daum C."/>
            <person name="Ng V."/>
            <person name="Clum A."/>
            <person name="Steindorff A."/>
            <person name="Ohm R."/>
            <person name="Martin F."/>
            <person name="Silar P."/>
            <person name="Natvig D."/>
            <person name="Lalanne C."/>
            <person name="Gautier V."/>
            <person name="Ament-Velasquez S.L."/>
            <person name="Kruys A."/>
            <person name="Hutchinson M.I."/>
            <person name="Powell A.J."/>
            <person name="Barry K."/>
            <person name="Miller A.N."/>
            <person name="Grigoriev I.V."/>
            <person name="Debuchy R."/>
            <person name="Gladieux P."/>
            <person name="Thoren M.H."/>
            <person name="Johannesson H."/>
        </authorList>
    </citation>
    <scope>NUCLEOTIDE SEQUENCE</scope>
    <source>
        <strain evidence="3">SMH2532-1</strain>
    </source>
</reference>
<feature type="compositionally biased region" description="Gly residues" evidence="1">
    <location>
        <begin position="201"/>
        <end position="225"/>
    </location>
</feature>
<keyword evidence="2" id="KW-0472">Membrane</keyword>
<evidence type="ECO:0000313" key="3">
    <source>
        <dbReference type="EMBL" id="KAK0652727.1"/>
    </source>
</evidence>
<evidence type="ECO:0000313" key="4">
    <source>
        <dbReference type="Proteomes" id="UP001174936"/>
    </source>
</evidence>
<evidence type="ECO:0000256" key="2">
    <source>
        <dbReference type="SAM" id="Phobius"/>
    </source>
</evidence>
<sequence length="281" mass="28710">MSGTVKGGDTNDACLCRPDLIPNAQKRIKDEVTKACAKEYDVEVALKVYNDYCASNGFSIPGYTYISTQTVRVSTGTGGAKAGALTATPTDGGAGGGGSGPAVTTAVGGNGVPPWPWNWMHLLSLLALSFPIFRLACAQMIVVTHTETPPAAGFSSVVTTRQTILTEVLVSTYTTRVTPAQNGNFETRTTRSSLGGSNNVGPGGDSSSGGGSDNDGGGGTSGGGSAESSTGSTSGKSDLTQLEVAGIVIGIIFGIIPAIGTVWMCLRGHRKRPMEDRADVR</sequence>
<dbReference type="EMBL" id="JAULSV010000002">
    <property type="protein sequence ID" value="KAK0652727.1"/>
    <property type="molecule type" value="Genomic_DNA"/>
</dbReference>
<gene>
    <name evidence="3" type="ORF">B0T16DRAFT_455069</name>
</gene>
<keyword evidence="2" id="KW-0812">Transmembrane</keyword>
<name>A0AA39YHI0_9PEZI</name>
<accession>A0AA39YHI0</accession>
<evidence type="ECO:0000256" key="1">
    <source>
        <dbReference type="SAM" id="MobiDB-lite"/>
    </source>
</evidence>
<feature type="compositionally biased region" description="Low complexity" evidence="1">
    <location>
        <begin position="226"/>
        <end position="237"/>
    </location>
</feature>
<comment type="caution">
    <text evidence="3">The sequence shown here is derived from an EMBL/GenBank/DDBJ whole genome shotgun (WGS) entry which is preliminary data.</text>
</comment>
<organism evidence="3 4">
    <name type="scientific">Cercophora newfieldiana</name>
    <dbReference type="NCBI Taxonomy" id="92897"/>
    <lineage>
        <taxon>Eukaryota</taxon>
        <taxon>Fungi</taxon>
        <taxon>Dikarya</taxon>
        <taxon>Ascomycota</taxon>
        <taxon>Pezizomycotina</taxon>
        <taxon>Sordariomycetes</taxon>
        <taxon>Sordariomycetidae</taxon>
        <taxon>Sordariales</taxon>
        <taxon>Lasiosphaeriaceae</taxon>
        <taxon>Cercophora</taxon>
    </lineage>
</organism>
<feature type="transmembrane region" description="Helical" evidence="2">
    <location>
        <begin position="244"/>
        <end position="266"/>
    </location>
</feature>
<keyword evidence="4" id="KW-1185">Reference proteome</keyword>
<dbReference type="AlphaFoldDB" id="A0AA39YHI0"/>
<feature type="compositionally biased region" description="Polar residues" evidence="1">
    <location>
        <begin position="180"/>
        <end position="191"/>
    </location>
</feature>
<keyword evidence="2" id="KW-1133">Transmembrane helix</keyword>
<dbReference type="Proteomes" id="UP001174936">
    <property type="component" value="Unassembled WGS sequence"/>
</dbReference>